<dbReference type="InterPro" id="IPR010280">
    <property type="entry name" value="U5_MeTrfase_fam"/>
</dbReference>
<dbReference type="PROSITE" id="PS50926">
    <property type="entry name" value="TRAM"/>
    <property type="match status" value="1"/>
</dbReference>
<organism evidence="10">
    <name type="scientific">Listeria monocytogenes</name>
    <dbReference type="NCBI Taxonomy" id="1639"/>
    <lineage>
        <taxon>Bacteria</taxon>
        <taxon>Bacillati</taxon>
        <taxon>Bacillota</taxon>
        <taxon>Bacilli</taxon>
        <taxon>Bacillales</taxon>
        <taxon>Listeriaceae</taxon>
        <taxon>Listeria</taxon>
    </lineage>
</organism>
<dbReference type="PROSITE" id="PS01231">
    <property type="entry name" value="TRMA_2"/>
    <property type="match status" value="1"/>
</dbReference>
<keyword evidence="4 7" id="KW-0949">S-adenosyl-L-methionine</keyword>
<evidence type="ECO:0000256" key="6">
    <source>
        <dbReference type="ARBA" id="ARBA00023014"/>
    </source>
</evidence>
<keyword evidence="5" id="KW-0408">Iron</keyword>
<evidence type="ECO:0000313" key="10">
    <source>
        <dbReference type="EMBL" id="EDB7791775.1"/>
    </source>
</evidence>
<dbReference type="PANTHER" id="PTHR11061">
    <property type="entry name" value="RNA M5U METHYLTRANSFERASE"/>
    <property type="match status" value="1"/>
</dbReference>
<dbReference type="SUPFAM" id="SSF50249">
    <property type="entry name" value="Nucleic acid-binding proteins"/>
    <property type="match status" value="1"/>
</dbReference>
<feature type="binding site" evidence="7">
    <location>
        <position position="319"/>
    </location>
    <ligand>
        <name>S-adenosyl-L-methionine</name>
        <dbReference type="ChEBI" id="CHEBI:59789"/>
    </ligand>
</feature>
<dbReference type="FunFam" id="3.40.50.150:FF:000009">
    <property type="entry name" value="23S rRNA (Uracil(1939)-C(5))-methyltransferase RlmD"/>
    <property type="match status" value="1"/>
</dbReference>
<protein>
    <submittedName>
        <fullName evidence="10">23S rRNA (Uracil(1939)-C(5))-methyltransferase RlmD</fullName>
        <ecNumber evidence="10">2.1.1.190</ecNumber>
    </submittedName>
</protein>
<name>A0A5M2PNA9_LISMN</name>
<evidence type="ECO:0000256" key="7">
    <source>
        <dbReference type="PROSITE-ProRule" id="PRU01024"/>
    </source>
</evidence>
<keyword evidence="2 7" id="KW-0489">Methyltransferase</keyword>
<evidence type="ECO:0000259" key="9">
    <source>
        <dbReference type="PROSITE" id="PS50926"/>
    </source>
</evidence>
<dbReference type="Pfam" id="PF01938">
    <property type="entry name" value="TRAM"/>
    <property type="match status" value="1"/>
</dbReference>
<dbReference type="NCBIfam" id="TIGR00479">
    <property type="entry name" value="rumA"/>
    <property type="match status" value="1"/>
</dbReference>
<evidence type="ECO:0000256" key="4">
    <source>
        <dbReference type="ARBA" id="ARBA00022691"/>
    </source>
</evidence>
<evidence type="ECO:0000256" key="3">
    <source>
        <dbReference type="ARBA" id="ARBA00022679"/>
    </source>
</evidence>
<comment type="caution">
    <text evidence="10">The sequence shown here is derived from an EMBL/GenBank/DDBJ whole genome shotgun (WGS) entry which is preliminary data.</text>
</comment>
<dbReference type="GO" id="GO:0070041">
    <property type="term" value="F:rRNA (uridine-C5-)-methyltransferase activity"/>
    <property type="evidence" value="ECO:0007669"/>
    <property type="project" value="TreeGrafter"/>
</dbReference>
<dbReference type="EMBL" id="AALOQI010000008">
    <property type="protein sequence ID" value="EDB7791775.1"/>
    <property type="molecule type" value="Genomic_DNA"/>
</dbReference>
<dbReference type="InterPro" id="IPR029063">
    <property type="entry name" value="SAM-dependent_MTases_sf"/>
</dbReference>
<dbReference type="PROSITE" id="PS01230">
    <property type="entry name" value="TRMA_1"/>
    <property type="match status" value="1"/>
</dbReference>
<dbReference type="PANTHER" id="PTHR11061:SF45">
    <property type="match status" value="1"/>
</dbReference>
<dbReference type="InterPro" id="IPR002792">
    <property type="entry name" value="TRAM_dom"/>
</dbReference>
<dbReference type="Pfam" id="PF05958">
    <property type="entry name" value="tRNA_U5-meth_tr"/>
    <property type="match status" value="1"/>
</dbReference>
<feature type="active site" evidence="8">
    <location>
        <position position="415"/>
    </location>
</feature>
<keyword evidence="1" id="KW-0479">Metal-binding</keyword>
<keyword evidence="6" id="KW-0411">Iron-sulfur</keyword>
<evidence type="ECO:0000256" key="1">
    <source>
        <dbReference type="ARBA" id="ARBA00022485"/>
    </source>
</evidence>
<dbReference type="GO" id="GO:0051539">
    <property type="term" value="F:4 iron, 4 sulfur cluster binding"/>
    <property type="evidence" value="ECO:0007669"/>
    <property type="project" value="UniProtKB-KW"/>
</dbReference>
<comment type="similarity">
    <text evidence="7">Belongs to the class I-like SAM-binding methyltransferase superfamily. RNA M5U methyltransferase family.</text>
</comment>
<proteinExistence type="inferred from homology"/>
<dbReference type="EC" id="2.1.1.190" evidence="10"/>
<dbReference type="Gene3D" id="3.40.50.150">
    <property type="entry name" value="Vaccinia Virus protein VP39"/>
    <property type="match status" value="1"/>
</dbReference>
<feature type="active site" description="Nucleophile" evidence="7">
    <location>
        <position position="415"/>
    </location>
</feature>
<feature type="binding site" evidence="7">
    <location>
        <position position="340"/>
    </location>
    <ligand>
        <name>S-adenosyl-L-methionine</name>
        <dbReference type="ChEBI" id="CHEBI:59789"/>
    </ligand>
</feature>
<dbReference type="FunFam" id="2.40.50.1070:FF:000003">
    <property type="entry name" value="23S rRNA (Uracil-5-)-methyltransferase RumA"/>
    <property type="match status" value="1"/>
</dbReference>
<dbReference type="SUPFAM" id="SSF53335">
    <property type="entry name" value="S-adenosyl-L-methionine-dependent methyltransferases"/>
    <property type="match status" value="1"/>
</dbReference>
<dbReference type="PROSITE" id="PS51687">
    <property type="entry name" value="SAM_MT_RNA_M5U"/>
    <property type="match status" value="1"/>
</dbReference>
<reference evidence="10" key="1">
    <citation type="submission" date="2019-10" db="EMBL/GenBank/DDBJ databases">
        <authorList>
            <consortium name="GenomeTrakr network: Whole genome sequencing for foodborne pathogen traceback"/>
        </authorList>
    </citation>
    <scope>NUCLEOTIDE SEQUENCE</scope>
    <source>
        <strain evidence="10">CDPHFDLB-FM19-02204-A</strain>
    </source>
</reference>
<sequence>MNQNPVEEGQKFPLTIRRMGINGEGIGYFKKAVVFVPGAITGEEVVVEAVKVRDRFTEAKLNKIRKKSPNRVTAPCPVYEACGGCQLQHVAYSAQLELKRDIVIQSIEKHTKIDPAKLKIRPTIGMEDPWRYRNKSQFQTRMVGSGQVETGLFGANSHQLVPIEDCIVQQPVTIKVTNFVRDLLEKYGVPIYDEKAGSGIVRTIVVRTGVKTGETQLVFIANSKKLPKKREMLAEIEAALPEVTSIMQNVNQAKSSLIFGDETFLLAGKESIEEKLMELEFDLSARAFFQLNPFQTERLYQEVEKALVLTGSETLVDAYCGVGTIGQAFAGKVKEVRGMDIIPESIEDAKRNAEKNGIENVYYEVGKAEDVLPKWVNEGFRPDAVIVDPPRSGCDQGLIKSLLDVEAKQLVYVSCNPSTLARDLALLAKKYRIRYMQPVDMFPQTAHVETVILMTRCGQNDK</sequence>
<feature type="domain" description="TRAM" evidence="9">
    <location>
        <begin position="5"/>
        <end position="63"/>
    </location>
</feature>
<dbReference type="CDD" id="cd02440">
    <property type="entry name" value="AdoMet_MTases"/>
    <property type="match status" value="1"/>
</dbReference>
<keyword evidence="1" id="KW-0004">4Fe-4S</keyword>
<dbReference type="Gene3D" id="2.40.50.1070">
    <property type="match status" value="1"/>
</dbReference>
<evidence type="ECO:0000256" key="2">
    <source>
        <dbReference type="ARBA" id="ARBA00022603"/>
    </source>
</evidence>
<dbReference type="AlphaFoldDB" id="A0A5M2PNA9"/>
<evidence type="ECO:0000256" key="5">
    <source>
        <dbReference type="ARBA" id="ARBA00023004"/>
    </source>
</evidence>
<gene>
    <name evidence="10" type="primary">rlmD</name>
    <name evidence="10" type="ORF">F9653_13595</name>
</gene>
<keyword evidence="3 7" id="KW-0808">Transferase</keyword>
<dbReference type="FunFam" id="2.40.50.140:FF:000097">
    <property type="entry name" value="23S rRNA (uracil(1939)-C(5))-methyltransferase RlmD"/>
    <property type="match status" value="1"/>
</dbReference>
<dbReference type="Gene3D" id="2.40.50.140">
    <property type="entry name" value="Nucleic acid-binding proteins"/>
    <property type="match status" value="1"/>
</dbReference>
<feature type="binding site" evidence="7">
    <location>
        <position position="388"/>
    </location>
    <ligand>
        <name>S-adenosyl-L-methionine</name>
        <dbReference type="ChEBI" id="CHEBI:59789"/>
    </ligand>
</feature>
<accession>A0A5M2PNA9</accession>
<feature type="binding site" evidence="7">
    <location>
        <position position="290"/>
    </location>
    <ligand>
        <name>S-adenosyl-L-methionine</name>
        <dbReference type="ChEBI" id="CHEBI:59789"/>
    </ligand>
</feature>
<dbReference type="InterPro" id="IPR030391">
    <property type="entry name" value="MeTrfase_TrmA_CS"/>
</dbReference>
<dbReference type="InterPro" id="IPR012340">
    <property type="entry name" value="NA-bd_OB-fold"/>
</dbReference>
<evidence type="ECO:0000256" key="8">
    <source>
        <dbReference type="PROSITE-ProRule" id="PRU10015"/>
    </source>
</evidence>
<dbReference type="InterPro" id="IPR030390">
    <property type="entry name" value="MeTrfase_TrmA_AS"/>
</dbReference>
<dbReference type="GO" id="GO:0070475">
    <property type="term" value="P:rRNA base methylation"/>
    <property type="evidence" value="ECO:0007669"/>
    <property type="project" value="TreeGrafter"/>
</dbReference>